<accession>A0A8H6ZVP1</accession>
<dbReference type="AlphaFoldDB" id="A0A8H6ZVP1"/>
<gene>
    <name evidence="2" type="ORF">PC9H_005895</name>
</gene>
<reference evidence="2" key="1">
    <citation type="submission" date="2019-07" db="EMBL/GenBank/DDBJ databases">
        <authorList>
            <person name="Palmer J.M."/>
        </authorList>
    </citation>
    <scope>NUCLEOTIDE SEQUENCE</scope>
    <source>
        <strain evidence="2">PC9</strain>
    </source>
</reference>
<evidence type="ECO:0000313" key="3">
    <source>
        <dbReference type="Proteomes" id="UP000623687"/>
    </source>
</evidence>
<evidence type="ECO:0000313" key="2">
    <source>
        <dbReference type="EMBL" id="KAF7430195.1"/>
    </source>
</evidence>
<dbReference type="Proteomes" id="UP000623687">
    <property type="component" value="Unassembled WGS sequence"/>
</dbReference>
<comment type="caution">
    <text evidence="2">The sequence shown here is derived from an EMBL/GenBank/DDBJ whole genome shotgun (WGS) entry which is preliminary data.</text>
</comment>
<organism evidence="2 3">
    <name type="scientific">Pleurotus ostreatus</name>
    <name type="common">Oyster mushroom</name>
    <name type="synonym">White-rot fungus</name>
    <dbReference type="NCBI Taxonomy" id="5322"/>
    <lineage>
        <taxon>Eukaryota</taxon>
        <taxon>Fungi</taxon>
        <taxon>Dikarya</taxon>
        <taxon>Basidiomycota</taxon>
        <taxon>Agaricomycotina</taxon>
        <taxon>Agaricomycetes</taxon>
        <taxon>Agaricomycetidae</taxon>
        <taxon>Agaricales</taxon>
        <taxon>Pleurotineae</taxon>
        <taxon>Pleurotaceae</taxon>
        <taxon>Pleurotus</taxon>
    </lineage>
</organism>
<dbReference type="OrthoDB" id="3058807at2759"/>
<protein>
    <submittedName>
        <fullName evidence="2">Uncharacterized protein</fullName>
    </submittedName>
</protein>
<dbReference type="VEuPathDB" id="FungiDB:PC9H_005895"/>
<name>A0A8H6ZVP1_PLEOS</name>
<evidence type="ECO:0000256" key="1">
    <source>
        <dbReference type="SAM" id="MobiDB-lite"/>
    </source>
</evidence>
<dbReference type="GeneID" id="59375713"/>
<dbReference type="EMBL" id="JACETU010000004">
    <property type="protein sequence ID" value="KAF7430195.1"/>
    <property type="molecule type" value="Genomic_DNA"/>
</dbReference>
<keyword evidence="3" id="KW-1185">Reference proteome</keyword>
<feature type="compositionally biased region" description="Polar residues" evidence="1">
    <location>
        <begin position="45"/>
        <end position="68"/>
    </location>
</feature>
<sequence length="347" mass="39360">MVKHTTSHTRVKGLVSTDVADAGRPQCITLHVPCGKIEPEDSCCSNSSEGLSPSDSQSDQGSVPSPSSDAEDNLTYTKVLFHRPSGAEVVRRLTKSNNETFVCLKVFCEKYREKKHFGVHHLHRHEKKIYKQIVDQAGIYVGTIDTSLGIAEKGIAICQDVKAILEDPNLEIVLMVDFMLVKAKEVLDDVTSISLRFREIRVALYNEMQRIAPGSERRQPEPSSYTGEHELDLQALKRMGDEDLLQLTVAVLDRFAVIVGNFIDWWSDLRTDVNSLTRSIGFIRRNQAIGHRVRKQWDDVEKQYRGYNSEIRAQQDYYHKTLADLVVPVSRVHRAVHHVAHKLGLEY</sequence>
<proteinExistence type="predicted"/>
<feature type="region of interest" description="Disordered" evidence="1">
    <location>
        <begin position="45"/>
        <end position="71"/>
    </location>
</feature>
<dbReference type="RefSeq" id="XP_036631473.1">
    <property type="nucleotide sequence ID" value="XM_036775454.1"/>
</dbReference>